<dbReference type="RefSeq" id="WP_073061587.1">
    <property type="nucleotide sequence ID" value="NZ_FRCK01000001.1"/>
</dbReference>
<name>A0A1M7DT16_9RHOB</name>
<dbReference type="EMBL" id="FRCK01000001">
    <property type="protein sequence ID" value="SHL82622.1"/>
    <property type="molecule type" value="Genomic_DNA"/>
</dbReference>
<protein>
    <recommendedName>
        <fullName evidence="4">Peptidase inhibitor I78 family protein</fullName>
    </recommendedName>
</protein>
<keyword evidence="3" id="KW-1185">Reference proteome</keyword>
<feature type="chain" id="PRO_5012568051" description="Peptidase inhibitor I78 family protein" evidence="1">
    <location>
        <begin position="24"/>
        <end position="91"/>
    </location>
</feature>
<gene>
    <name evidence="2" type="ORF">SAMN05444389_101548</name>
</gene>
<dbReference type="Proteomes" id="UP000184444">
    <property type="component" value="Unassembled WGS sequence"/>
</dbReference>
<reference evidence="3" key="1">
    <citation type="submission" date="2016-11" db="EMBL/GenBank/DDBJ databases">
        <authorList>
            <person name="Varghese N."/>
            <person name="Submissions S."/>
        </authorList>
    </citation>
    <scope>NUCLEOTIDE SEQUENCE [LARGE SCALE GENOMIC DNA]</scope>
    <source>
        <strain evidence="3">DSM 6637</strain>
    </source>
</reference>
<evidence type="ECO:0008006" key="4">
    <source>
        <dbReference type="Google" id="ProtNLM"/>
    </source>
</evidence>
<keyword evidence="1" id="KW-0732">Signal</keyword>
<feature type="signal peptide" evidence="1">
    <location>
        <begin position="1"/>
        <end position="23"/>
    </location>
</feature>
<evidence type="ECO:0000256" key="1">
    <source>
        <dbReference type="SAM" id="SignalP"/>
    </source>
</evidence>
<dbReference type="AlphaFoldDB" id="A0A1M7DT16"/>
<evidence type="ECO:0000313" key="2">
    <source>
        <dbReference type="EMBL" id="SHL82622.1"/>
    </source>
</evidence>
<dbReference type="OrthoDB" id="7777502at2"/>
<accession>A0A1M7DT16</accession>
<sequence length="91" mass="9417">MRSILILSAPALLAGCAGQTAPAADDLRARQEAACTATIAAHIRQPAAAVASRWLSETGGVARVEAVDGNRRHLCDVDGRGRVLGYSHPDA</sequence>
<dbReference type="STRING" id="53463.SAMN05444389_101548"/>
<proteinExistence type="predicted"/>
<dbReference type="PROSITE" id="PS51257">
    <property type="entry name" value="PROKAR_LIPOPROTEIN"/>
    <property type="match status" value="1"/>
</dbReference>
<evidence type="ECO:0000313" key="3">
    <source>
        <dbReference type="Proteomes" id="UP000184444"/>
    </source>
</evidence>
<organism evidence="2 3">
    <name type="scientific">Paracoccus solventivorans</name>
    <dbReference type="NCBI Taxonomy" id="53463"/>
    <lineage>
        <taxon>Bacteria</taxon>
        <taxon>Pseudomonadati</taxon>
        <taxon>Pseudomonadota</taxon>
        <taxon>Alphaproteobacteria</taxon>
        <taxon>Rhodobacterales</taxon>
        <taxon>Paracoccaceae</taxon>
        <taxon>Paracoccus</taxon>
    </lineage>
</organism>